<protein>
    <submittedName>
        <fullName evidence="2">LGMN isoform 18</fullName>
    </submittedName>
</protein>
<accession>A0A2J8QN13</accession>
<reference evidence="2 3" key="1">
    <citation type="submission" date="2017-12" db="EMBL/GenBank/DDBJ databases">
        <title>High-resolution comparative analysis of great ape genomes.</title>
        <authorList>
            <person name="Pollen A."/>
            <person name="Hastie A."/>
            <person name="Hormozdiari F."/>
            <person name="Dougherty M."/>
            <person name="Liu R."/>
            <person name="Chaisson M."/>
            <person name="Hoppe E."/>
            <person name="Hill C."/>
            <person name="Pang A."/>
            <person name="Hillier L."/>
            <person name="Baker C."/>
            <person name="Armstrong J."/>
            <person name="Shendure J."/>
            <person name="Paten B."/>
            <person name="Wilson R."/>
            <person name="Chao H."/>
            <person name="Schneider V."/>
            <person name="Ventura M."/>
            <person name="Kronenberg Z."/>
            <person name="Murali S."/>
            <person name="Gordon D."/>
            <person name="Cantsilieris S."/>
            <person name="Munson K."/>
            <person name="Nelson B."/>
            <person name="Raja A."/>
            <person name="Underwood J."/>
            <person name="Diekhans M."/>
            <person name="Fiddes I."/>
            <person name="Haussler D."/>
            <person name="Eichler E."/>
        </authorList>
    </citation>
    <scope>NUCLEOTIDE SEQUENCE [LARGE SCALE GENOMIC DNA]</scope>
    <source>
        <strain evidence="2">Yerkes chimp pedigree #C0471</strain>
    </source>
</reference>
<evidence type="ECO:0000256" key="1">
    <source>
        <dbReference type="ARBA" id="ARBA00009941"/>
    </source>
</evidence>
<comment type="similarity">
    <text evidence="1">Belongs to the peptidase C13 family.</text>
</comment>
<evidence type="ECO:0000313" key="3">
    <source>
        <dbReference type="Proteomes" id="UP000236370"/>
    </source>
</evidence>
<dbReference type="GO" id="GO:0006508">
    <property type="term" value="P:proteolysis"/>
    <property type="evidence" value="ECO:0007669"/>
    <property type="project" value="InterPro"/>
</dbReference>
<dbReference type="InterPro" id="IPR001096">
    <property type="entry name" value="Peptidase_C13"/>
</dbReference>
<proteinExistence type="inferred from homology"/>
<name>A0A2J8QN13_PANTR</name>
<dbReference type="Proteomes" id="UP000236370">
    <property type="component" value="Unassembled WGS sequence"/>
</dbReference>
<dbReference type="GO" id="GO:0008233">
    <property type="term" value="F:peptidase activity"/>
    <property type="evidence" value="ECO:0007669"/>
    <property type="project" value="InterPro"/>
</dbReference>
<gene>
    <name evidence="2" type="ORF">CK820_G0025120</name>
</gene>
<organism evidence="2 3">
    <name type="scientific">Pan troglodytes</name>
    <name type="common">Chimpanzee</name>
    <dbReference type="NCBI Taxonomy" id="9598"/>
    <lineage>
        <taxon>Eukaryota</taxon>
        <taxon>Metazoa</taxon>
        <taxon>Chordata</taxon>
        <taxon>Craniata</taxon>
        <taxon>Vertebrata</taxon>
        <taxon>Euteleostomi</taxon>
        <taxon>Mammalia</taxon>
        <taxon>Eutheria</taxon>
        <taxon>Euarchontoglires</taxon>
        <taxon>Primates</taxon>
        <taxon>Haplorrhini</taxon>
        <taxon>Catarrhini</taxon>
        <taxon>Hominidae</taxon>
        <taxon>Pan</taxon>
    </lineage>
</organism>
<evidence type="ECO:0000313" key="2">
    <source>
        <dbReference type="EMBL" id="PNI97619.1"/>
    </source>
</evidence>
<comment type="caution">
    <text evidence="2">The sequence shown here is derived from an EMBL/GenBank/DDBJ whole genome shotgun (WGS) entry which is preliminary data.</text>
</comment>
<dbReference type="Gene3D" id="3.40.50.1460">
    <property type="match status" value="1"/>
</dbReference>
<sequence>PTPGIVINRPNGTDVYQGVPKDYTGEDVTPQNFLAVLRGGVRSLRCSGPPGEPPLQGSLQDLLHKMTCSLLPTSPVFSEKLQIGVGKALY</sequence>
<feature type="non-terminal residue" evidence="2">
    <location>
        <position position="1"/>
    </location>
</feature>
<dbReference type="AlphaFoldDB" id="A0A2J8QN13"/>
<dbReference type="PANTHER" id="PTHR12000:SF42">
    <property type="entry name" value="LEGUMAIN"/>
    <property type="match status" value="1"/>
</dbReference>
<dbReference type="PANTHER" id="PTHR12000">
    <property type="entry name" value="HEMOGLOBINASE FAMILY MEMBER"/>
    <property type="match status" value="1"/>
</dbReference>
<dbReference type="Pfam" id="PF01650">
    <property type="entry name" value="Peptidase_C13"/>
    <property type="match status" value="1"/>
</dbReference>
<dbReference type="EMBL" id="NBAG03000028">
    <property type="protein sequence ID" value="PNI97619.1"/>
    <property type="molecule type" value="Genomic_DNA"/>
</dbReference>